<dbReference type="PROSITE" id="PS51294">
    <property type="entry name" value="HTH_MYB"/>
    <property type="match status" value="1"/>
</dbReference>
<dbReference type="HOGENOM" id="CLU_294826_0_0_1"/>
<feature type="domain" description="Myb-like" evidence="3">
    <location>
        <begin position="896"/>
        <end position="946"/>
    </location>
</feature>
<feature type="region of interest" description="Disordered" evidence="1">
    <location>
        <begin position="666"/>
        <end position="732"/>
    </location>
</feature>
<evidence type="ECO:0000313" key="6">
    <source>
        <dbReference type="Proteomes" id="UP000013827"/>
    </source>
</evidence>
<dbReference type="Pfam" id="PF00249">
    <property type="entry name" value="Myb_DNA-binding"/>
    <property type="match status" value="1"/>
</dbReference>
<evidence type="ECO:0000256" key="2">
    <source>
        <dbReference type="SAM" id="SignalP"/>
    </source>
</evidence>
<dbReference type="eggNOG" id="KOG0048">
    <property type="taxonomic scope" value="Eukaryota"/>
</dbReference>
<feature type="region of interest" description="Disordered" evidence="1">
    <location>
        <begin position="751"/>
        <end position="776"/>
    </location>
</feature>
<dbReference type="CDD" id="cd00167">
    <property type="entry name" value="SANT"/>
    <property type="match status" value="1"/>
</dbReference>
<feature type="chain" id="PRO_5044280451" description="Myb-like domain-containing protein" evidence="2">
    <location>
        <begin position="21"/>
        <end position="1028"/>
    </location>
</feature>
<evidence type="ECO:0000256" key="1">
    <source>
        <dbReference type="SAM" id="MobiDB-lite"/>
    </source>
</evidence>
<feature type="signal peptide" evidence="2">
    <location>
        <begin position="1"/>
        <end position="20"/>
    </location>
</feature>
<evidence type="ECO:0000259" key="3">
    <source>
        <dbReference type="PROSITE" id="PS50090"/>
    </source>
</evidence>
<dbReference type="SUPFAM" id="SSF46689">
    <property type="entry name" value="Homeodomain-like"/>
    <property type="match status" value="1"/>
</dbReference>
<reference evidence="6" key="1">
    <citation type="journal article" date="2013" name="Nature">
        <title>Pan genome of the phytoplankton Emiliania underpins its global distribution.</title>
        <authorList>
            <person name="Read B.A."/>
            <person name="Kegel J."/>
            <person name="Klute M.J."/>
            <person name="Kuo A."/>
            <person name="Lefebvre S.C."/>
            <person name="Maumus F."/>
            <person name="Mayer C."/>
            <person name="Miller J."/>
            <person name="Monier A."/>
            <person name="Salamov A."/>
            <person name="Young J."/>
            <person name="Aguilar M."/>
            <person name="Claverie J.M."/>
            <person name="Frickenhaus S."/>
            <person name="Gonzalez K."/>
            <person name="Herman E.K."/>
            <person name="Lin Y.C."/>
            <person name="Napier J."/>
            <person name="Ogata H."/>
            <person name="Sarno A.F."/>
            <person name="Shmutz J."/>
            <person name="Schroeder D."/>
            <person name="de Vargas C."/>
            <person name="Verret F."/>
            <person name="von Dassow P."/>
            <person name="Valentin K."/>
            <person name="Van de Peer Y."/>
            <person name="Wheeler G."/>
            <person name="Dacks J.B."/>
            <person name="Delwiche C.F."/>
            <person name="Dyhrman S.T."/>
            <person name="Glockner G."/>
            <person name="John U."/>
            <person name="Richards T."/>
            <person name="Worden A.Z."/>
            <person name="Zhang X."/>
            <person name="Grigoriev I.V."/>
            <person name="Allen A.E."/>
            <person name="Bidle K."/>
            <person name="Borodovsky M."/>
            <person name="Bowler C."/>
            <person name="Brownlee C."/>
            <person name="Cock J.M."/>
            <person name="Elias M."/>
            <person name="Gladyshev V.N."/>
            <person name="Groth M."/>
            <person name="Guda C."/>
            <person name="Hadaegh A."/>
            <person name="Iglesias-Rodriguez M.D."/>
            <person name="Jenkins J."/>
            <person name="Jones B.M."/>
            <person name="Lawson T."/>
            <person name="Leese F."/>
            <person name="Lindquist E."/>
            <person name="Lobanov A."/>
            <person name="Lomsadze A."/>
            <person name="Malik S.B."/>
            <person name="Marsh M.E."/>
            <person name="Mackinder L."/>
            <person name="Mock T."/>
            <person name="Mueller-Roeber B."/>
            <person name="Pagarete A."/>
            <person name="Parker M."/>
            <person name="Probert I."/>
            <person name="Quesneville H."/>
            <person name="Raines C."/>
            <person name="Rensing S.A."/>
            <person name="Riano-Pachon D.M."/>
            <person name="Richier S."/>
            <person name="Rokitta S."/>
            <person name="Shiraiwa Y."/>
            <person name="Soanes D.M."/>
            <person name="van der Giezen M."/>
            <person name="Wahlund T.M."/>
            <person name="Williams B."/>
            <person name="Wilson W."/>
            <person name="Wolfe G."/>
            <person name="Wurch L.L."/>
        </authorList>
    </citation>
    <scope>NUCLEOTIDE SEQUENCE</scope>
</reference>
<proteinExistence type="predicted"/>
<dbReference type="Proteomes" id="UP000013827">
    <property type="component" value="Unassembled WGS sequence"/>
</dbReference>
<evidence type="ECO:0000313" key="5">
    <source>
        <dbReference type="EnsemblProtists" id="EOD21275"/>
    </source>
</evidence>
<dbReference type="EnsemblProtists" id="EOD21275">
    <property type="protein sequence ID" value="EOD21275"/>
    <property type="gene ID" value="EMIHUDRAFT_117269"/>
</dbReference>
<sequence length="1028" mass="110831">MKMRPLLPLVLASLPLSVVAFASSEGGGGTVGGRCLAAGETQVSFFEAFDLTAADPTAQAFITNKQQAEWTTTTGPGKFYADASTWFAPLRESADTSTEVVGRAYGYCSTVALQSNTAENRTKLCWSNFEWHAGRFKDSTLVMSGPYKYDREEPGKMYGAFGSQAGSGNFTITGGTGCFAGAIGMVGQRMTNDPNVFEEVIWLAPASQPKPPARARAMNSMPNPTKDCLWDEGMNTSFFETYDLIAQQCGATAHNPDANAQAYVTNTKGECTTASTGPGKWYGDATTWYAPLREANDVTADIVGWANGYCVTVALEKSETNSPPLDTLRTQLCISSFVWHAGRFAGSSIAMQGPYWYEREDPDATYGTFGSQVGDGSYTIIGGTGCVAGAVGTQFEQKTLDRNTWREVVQLEEKKKTCDDIFVSDGGKKTVSFFEAYDLLISPGVPNPDAVAQAYVTDSKGGYISETNGPGKWYGDATTWYAPLREVNDVTADIVGWAFGYCVTVALLEGTDCEEQSCLRTQLCISNFKWDAGPLAGSSIAMQGPYWYEREDPNVSYGTFGSQVGDGSYTITGGTGCFAGAVGVQFEKKTENPNVWEERVIERVKRTVLRNSTYIQFQMHSGNKLFVANGVAFPWSKSETEGGEGSSGLLAEGAAKRARTAVQRLGHNDSWGEGQASRWASCEGGQAGTPWYSQAARNKKRKRHLQANESGEMLRRHSGSDTGGHSGSDTELQIDESDEEGAAAMMLFMPGRQAGSPEGGKRARSRTGSEAGTPGPLPAVVATELLAFAFSSRSGSYVSNAAHTNGAVKPLVAGRFEAQNQAREENVPIFEAKQHDEMSSLPPQPPLPSVATGDGTVAAQVWIGRYESRALASMDDVEQLLAAAQSGTAAARVGSQEKEQPAMWTVEEDLLIVDLVETIGKRWNRIAAALPGRTENGVRNRWKRMEKAQQVRKDKGDGHGYRCGRCGQPKAGHICPALTSGERLEGENLVKRATALSAMASRKISVQQAAQALDNVIYRPCKWLERFC</sequence>
<dbReference type="InterPro" id="IPR017930">
    <property type="entry name" value="Myb_dom"/>
</dbReference>
<feature type="domain" description="HTH myb-type" evidence="4">
    <location>
        <begin position="904"/>
        <end position="950"/>
    </location>
</feature>
<dbReference type="GeneID" id="17266833"/>
<name>A0A0D3JCP0_EMIH1</name>
<accession>A0A0D3JCP0</accession>
<dbReference type="PaxDb" id="2903-EOD21275"/>
<dbReference type="InterPro" id="IPR001005">
    <property type="entry name" value="SANT/Myb"/>
</dbReference>
<keyword evidence="6" id="KW-1185">Reference proteome</keyword>
<evidence type="ECO:0008006" key="7">
    <source>
        <dbReference type="Google" id="ProtNLM"/>
    </source>
</evidence>
<organism evidence="5 6">
    <name type="scientific">Emiliania huxleyi (strain CCMP1516)</name>
    <dbReference type="NCBI Taxonomy" id="280463"/>
    <lineage>
        <taxon>Eukaryota</taxon>
        <taxon>Haptista</taxon>
        <taxon>Haptophyta</taxon>
        <taxon>Prymnesiophyceae</taxon>
        <taxon>Isochrysidales</taxon>
        <taxon>Noelaerhabdaceae</taxon>
        <taxon>Emiliania</taxon>
    </lineage>
</organism>
<dbReference type="PROSITE" id="PS50090">
    <property type="entry name" value="MYB_LIKE"/>
    <property type="match status" value="1"/>
</dbReference>
<dbReference type="Gene3D" id="1.10.10.60">
    <property type="entry name" value="Homeodomain-like"/>
    <property type="match status" value="1"/>
</dbReference>
<evidence type="ECO:0000259" key="4">
    <source>
        <dbReference type="PROSITE" id="PS51294"/>
    </source>
</evidence>
<dbReference type="InterPro" id="IPR009057">
    <property type="entry name" value="Homeodomain-like_sf"/>
</dbReference>
<reference evidence="5" key="2">
    <citation type="submission" date="2024-10" db="UniProtKB">
        <authorList>
            <consortium name="EnsemblProtists"/>
        </authorList>
    </citation>
    <scope>IDENTIFICATION</scope>
</reference>
<dbReference type="RefSeq" id="XP_005773704.1">
    <property type="nucleotide sequence ID" value="XM_005773647.1"/>
</dbReference>
<dbReference type="SMART" id="SM00717">
    <property type="entry name" value="SANT"/>
    <property type="match status" value="1"/>
</dbReference>
<protein>
    <recommendedName>
        <fullName evidence="7">Myb-like domain-containing protein</fullName>
    </recommendedName>
</protein>
<dbReference type="AlphaFoldDB" id="A0A0D3JCP0"/>
<keyword evidence="2" id="KW-0732">Signal</keyword>
<dbReference type="KEGG" id="ehx:EMIHUDRAFT_117269"/>